<organism evidence="1">
    <name type="scientific">Sesamum radiatum</name>
    <name type="common">Black benniseed</name>
    <dbReference type="NCBI Taxonomy" id="300843"/>
    <lineage>
        <taxon>Eukaryota</taxon>
        <taxon>Viridiplantae</taxon>
        <taxon>Streptophyta</taxon>
        <taxon>Embryophyta</taxon>
        <taxon>Tracheophyta</taxon>
        <taxon>Spermatophyta</taxon>
        <taxon>Magnoliopsida</taxon>
        <taxon>eudicotyledons</taxon>
        <taxon>Gunneridae</taxon>
        <taxon>Pentapetalae</taxon>
        <taxon>asterids</taxon>
        <taxon>lamiids</taxon>
        <taxon>Lamiales</taxon>
        <taxon>Pedaliaceae</taxon>
        <taxon>Sesamum</taxon>
    </lineage>
</organism>
<dbReference type="InterPro" id="IPR011989">
    <property type="entry name" value="ARM-like"/>
</dbReference>
<dbReference type="AlphaFoldDB" id="A0AAW2URY0"/>
<evidence type="ECO:0000313" key="1">
    <source>
        <dbReference type="EMBL" id="KAL0419794.1"/>
    </source>
</evidence>
<gene>
    <name evidence="1" type="ORF">Sradi_1392900</name>
</gene>
<proteinExistence type="predicted"/>
<dbReference type="Gene3D" id="1.25.10.10">
    <property type="entry name" value="Leucine-rich Repeat Variant"/>
    <property type="match status" value="2"/>
</dbReference>
<comment type="caution">
    <text evidence="1">The sequence shown here is derived from an EMBL/GenBank/DDBJ whole genome shotgun (WGS) entry which is preliminary data.</text>
</comment>
<dbReference type="SMART" id="SM00567">
    <property type="entry name" value="EZ_HEAT"/>
    <property type="match status" value="4"/>
</dbReference>
<dbReference type="Pfam" id="PF13646">
    <property type="entry name" value="HEAT_2"/>
    <property type="match status" value="1"/>
</dbReference>
<dbReference type="GO" id="GO:0016491">
    <property type="term" value="F:oxidoreductase activity"/>
    <property type="evidence" value="ECO:0007669"/>
    <property type="project" value="TreeGrafter"/>
</dbReference>
<dbReference type="FunFam" id="1.25.10.10:FF:000292">
    <property type="entry name" value="Deoxyhypusine hydroxylase"/>
    <property type="match status" value="1"/>
</dbReference>
<reference evidence="1" key="2">
    <citation type="journal article" date="2024" name="Plant">
        <title>Genomic evolution and insights into agronomic trait innovations of Sesamum species.</title>
        <authorList>
            <person name="Miao H."/>
            <person name="Wang L."/>
            <person name="Qu L."/>
            <person name="Liu H."/>
            <person name="Sun Y."/>
            <person name="Le M."/>
            <person name="Wang Q."/>
            <person name="Wei S."/>
            <person name="Zheng Y."/>
            <person name="Lin W."/>
            <person name="Duan Y."/>
            <person name="Cao H."/>
            <person name="Xiong S."/>
            <person name="Wang X."/>
            <person name="Wei L."/>
            <person name="Li C."/>
            <person name="Ma Q."/>
            <person name="Ju M."/>
            <person name="Zhao R."/>
            <person name="Li G."/>
            <person name="Mu C."/>
            <person name="Tian Q."/>
            <person name="Mei H."/>
            <person name="Zhang T."/>
            <person name="Gao T."/>
            <person name="Zhang H."/>
        </authorList>
    </citation>
    <scope>NUCLEOTIDE SEQUENCE</scope>
    <source>
        <strain evidence="1">G02</strain>
    </source>
</reference>
<accession>A0AAW2URY0</accession>
<dbReference type="PANTHER" id="PTHR12697">
    <property type="entry name" value="PBS LYASE HEAT-LIKE PROTEIN"/>
    <property type="match status" value="1"/>
</dbReference>
<dbReference type="SUPFAM" id="SSF48371">
    <property type="entry name" value="ARM repeat"/>
    <property type="match status" value="1"/>
</dbReference>
<sequence>MESSDGDCSFQVSPATERFLCERLLDQKQPISERFRALFSLRNLRGAGPRNALIQATRDSSNLLAHEAAFALGQMQDAEAIPALEAVLNDLSLHPIVRHEAAEALGAIGLEHNVPLLKNSLASDPAQEVRETCELALSRIEELKSTSVSDSSLSCQLTLLHQLLVLLYENLGQLQNKKASLALSQVLRDVNEHPMVRHEAAEALGSLQTINVLRYLRNLPRTLNPSSHRAVKLLSACLSLRDQENPLR</sequence>
<protein>
    <submittedName>
        <fullName evidence="1">Deoxyhypusine hydroxylase-B</fullName>
    </submittedName>
</protein>
<reference evidence="1" key="1">
    <citation type="submission" date="2020-06" db="EMBL/GenBank/DDBJ databases">
        <authorList>
            <person name="Li T."/>
            <person name="Hu X."/>
            <person name="Zhang T."/>
            <person name="Song X."/>
            <person name="Zhang H."/>
            <person name="Dai N."/>
            <person name="Sheng W."/>
            <person name="Hou X."/>
            <person name="Wei L."/>
        </authorList>
    </citation>
    <scope>NUCLEOTIDE SEQUENCE</scope>
    <source>
        <strain evidence="1">G02</strain>
        <tissue evidence="1">Leaf</tissue>
    </source>
</reference>
<dbReference type="EMBL" id="JACGWJ010000005">
    <property type="protein sequence ID" value="KAL0419794.1"/>
    <property type="molecule type" value="Genomic_DNA"/>
</dbReference>
<name>A0AAW2URY0_SESRA</name>
<dbReference type="InterPro" id="IPR004155">
    <property type="entry name" value="PBS_lyase_HEAT"/>
</dbReference>
<dbReference type="PANTHER" id="PTHR12697:SF5">
    <property type="entry name" value="DEOXYHYPUSINE HYDROXYLASE"/>
    <property type="match status" value="1"/>
</dbReference>
<dbReference type="InterPro" id="IPR016024">
    <property type="entry name" value="ARM-type_fold"/>
</dbReference>